<dbReference type="Proteomes" id="UP000774617">
    <property type="component" value="Unassembled WGS sequence"/>
</dbReference>
<sequence length="86" mass="9856">MCVNLFLLSVRRWRYPKVFLWVWISCSVGLRPGVFSRGGAKGRRPKALSATRAVLVQFLSCFLMHDGSGGQGFLYWGLKREHLKRV</sequence>
<reference evidence="1 2" key="1">
    <citation type="journal article" date="2021" name="Nat. Commun.">
        <title>Genetic determinants of endophytism in the Arabidopsis root mycobiome.</title>
        <authorList>
            <person name="Mesny F."/>
            <person name="Miyauchi S."/>
            <person name="Thiergart T."/>
            <person name="Pickel B."/>
            <person name="Atanasova L."/>
            <person name="Karlsson M."/>
            <person name="Huettel B."/>
            <person name="Barry K.W."/>
            <person name="Haridas S."/>
            <person name="Chen C."/>
            <person name="Bauer D."/>
            <person name="Andreopoulos W."/>
            <person name="Pangilinan J."/>
            <person name="LaButti K."/>
            <person name="Riley R."/>
            <person name="Lipzen A."/>
            <person name="Clum A."/>
            <person name="Drula E."/>
            <person name="Henrissat B."/>
            <person name="Kohler A."/>
            <person name="Grigoriev I.V."/>
            <person name="Martin F.M."/>
            <person name="Hacquard S."/>
        </authorList>
    </citation>
    <scope>NUCLEOTIDE SEQUENCE [LARGE SCALE GENOMIC DNA]</scope>
    <source>
        <strain evidence="1 2">MPI-SDFR-AT-0080</strain>
    </source>
</reference>
<gene>
    <name evidence="1" type="ORF">B0J12DRAFT_263933</name>
</gene>
<evidence type="ECO:0000313" key="2">
    <source>
        <dbReference type="Proteomes" id="UP000774617"/>
    </source>
</evidence>
<name>A0ABQ8FZA1_9PEZI</name>
<comment type="caution">
    <text evidence="1">The sequence shown here is derived from an EMBL/GenBank/DDBJ whole genome shotgun (WGS) entry which is preliminary data.</text>
</comment>
<accession>A0ABQ8FZA1</accession>
<protein>
    <recommendedName>
        <fullName evidence="3">Secreted protein</fullName>
    </recommendedName>
</protein>
<organism evidence="1 2">
    <name type="scientific">Macrophomina phaseolina</name>
    <dbReference type="NCBI Taxonomy" id="35725"/>
    <lineage>
        <taxon>Eukaryota</taxon>
        <taxon>Fungi</taxon>
        <taxon>Dikarya</taxon>
        <taxon>Ascomycota</taxon>
        <taxon>Pezizomycotina</taxon>
        <taxon>Dothideomycetes</taxon>
        <taxon>Dothideomycetes incertae sedis</taxon>
        <taxon>Botryosphaeriales</taxon>
        <taxon>Botryosphaeriaceae</taxon>
        <taxon>Macrophomina</taxon>
    </lineage>
</organism>
<keyword evidence="2" id="KW-1185">Reference proteome</keyword>
<evidence type="ECO:0008006" key="3">
    <source>
        <dbReference type="Google" id="ProtNLM"/>
    </source>
</evidence>
<dbReference type="EMBL" id="JAGTJR010000034">
    <property type="protein sequence ID" value="KAH7036830.1"/>
    <property type="molecule type" value="Genomic_DNA"/>
</dbReference>
<proteinExistence type="predicted"/>
<evidence type="ECO:0000313" key="1">
    <source>
        <dbReference type="EMBL" id="KAH7036830.1"/>
    </source>
</evidence>